<dbReference type="EMBL" id="CAJVPM010049350">
    <property type="protein sequence ID" value="CAG8724869.1"/>
    <property type="molecule type" value="Genomic_DNA"/>
</dbReference>
<dbReference type="Proteomes" id="UP000789860">
    <property type="component" value="Unassembled WGS sequence"/>
</dbReference>
<evidence type="ECO:0000313" key="2">
    <source>
        <dbReference type="Proteomes" id="UP000789860"/>
    </source>
</evidence>
<name>A0ACA9Q1A4_9GLOM</name>
<feature type="non-terminal residue" evidence="1">
    <location>
        <position position="63"/>
    </location>
</feature>
<feature type="non-terminal residue" evidence="1">
    <location>
        <position position="1"/>
    </location>
</feature>
<sequence length="63" mass="7294">QQIIQYKTKTKLFNNELAWKSINQIDSITSELTKLACKILLIPTSSAAAERNWSNFSFIYNKK</sequence>
<proteinExistence type="predicted"/>
<organism evidence="1 2">
    <name type="scientific">Scutellospora calospora</name>
    <dbReference type="NCBI Taxonomy" id="85575"/>
    <lineage>
        <taxon>Eukaryota</taxon>
        <taxon>Fungi</taxon>
        <taxon>Fungi incertae sedis</taxon>
        <taxon>Mucoromycota</taxon>
        <taxon>Glomeromycotina</taxon>
        <taxon>Glomeromycetes</taxon>
        <taxon>Diversisporales</taxon>
        <taxon>Gigasporaceae</taxon>
        <taxon>Scutellospora</taxon>
    </lineage>
</organism>
<gene>
    <name evidence="1" type="ORF">SCALOS_LOCUS11381</name>
</gene>
<keyword evidence="2" id="KW-1185">Reference proteome</keyword>
<reference evidence="1" key="1">
    <citation type="submission" date="2021-06" db="EMBL/GenBank/DDBJ databases">
        <authorList>
            <person name="Kallberg Y."/>
            <person name="Tangrot J."/>
            <person name="Rosling A."/>
        </authorList>
    </citation>
    <scope>NUCLEOTIDE SEQUENCE</scope>
    <source>
        <strain evidence="1">AU212A</strain>
    </source>
</reference>
<protein>
    <submittedName>
        <fullName evidence="1">8520_t:CDS:1</fullName>
    </submittedName>
</protein>
<accession>A0ACA9Q1A4</accession>
<comment type="caution">
    <text evidence="1">The sequence shown here is derived from an EMBL/GenBank/DDBJ whole genome shotgun (WGS) entry which is preliminary data.</text>
</comment>
<evidence type="ECO:0000313" key="1">
    <source>
        <dbReference type="EMBL" id="CAG8724869.1"/>
    </source>
</evidence>